<evidence type="ECO:0000256" key="1">
    <source>
        <dbReference type="SAM" id="MobiDB-lite"/>
    </source>
</evidence>
<name>A0ABW4BS01_9LACO</name>
<evidence type="ECO:0000313" key="2">
    <source>
        <dbReference type="EMBL" id="MFD1417972.1"/>
    </source>
</evidence>
<evidence type="ECO:0000313" key="3">
    <source>
        <dbReference type="Proteomes" id="UP001597251"/>
    </source>
</evidence>
<gene>
    <name evidence="2" type="ORF">ACFQ42_04385</name>
</gene>
<keyword evidence="3" id="KW-1185">Reference proteome</keyword>
<dbReference type="Proteomes" id="UP001597251">
    <property type="component" value="Unassembled WGS sequence"/>
</dbReference>
<dbReference type="EMBL" id="JBHTOI010000030">
    <property type="protein sequence ID" value="MFD1417972.1"/>
    <property type="molecule type" value="Genomic_DNA"/>
</dbReference>
<comment type="caution">
    <text evidence="2">The sequence shown here is derived from an EMBL/GenBank/DDBJ whole genome shotgun (WGS) entry which is preliminary data.</text>
</comment>
<reference evidence="3" key="1">
    <citation type="journal article" date="2019" name="Int. J. Syst. Evol. Microbiol.">
        <title>The Global Catalogue of Microorganisms (GCM) 10K type strain sequencing project: providing services to taxonomists for standard genome sequencing and annotation.</title>
        <authorList>
            <consortium name="The Broad Institute Genomics Platform"/>
            <consortium name="The Broad Institute Genome Sequencing Center for Infectious Disease"/>
            <person name="Wu L."/>
            <person name="Ma J."/>
        </authorList>
    </citation>
    <scope>NUCLEOTIDE SEQUENCE [LARGE SCALE GENOMIC DNA]</scope>
    <source>
        <strain evidence="3">CCM 8936</strain>
    </source>
</reference>
<organism evidence="2 3">
    <name type="scientific">Companilactobacillus keshanensis</name>
    <dbReference type="NCBI Taxonomy" id="2486003"/>
    <lineage>
        <taxon>Bacteria</taxon>
        <taxon>Bacillati</taxon>
        <taxon>Bacillota</taxon>
        <taxon>Bacilli</taxon>
        <taxon>Lactobacillales</taxon>
        <taxon>Lactobacillaceae</taxon>
        <taxon>Companilactobacillus</taxon>
    </lineage>
</organism>
<dbReference type="RefSeq" id="WP_164505358.1">
    <property type="nucleotide sequence ID" value="NZ_JBHTOI010000030.1"/>
</dbReference>
<accession>A0ABW4BS01</accession>
<protein>
    <submittedName>
        <fullName evidence="2">Uncharacterized protein</fullName>
    </submittedName>
</protein>
<sequence length="51" mass="5928">MDEKKDSVFPSINDVEQAPNVERNLKEHKDAFAKGLPDWDLVPENIVVRRH</sequence>
<feature type="region of interest" description="Disordered" evidence="1">
    <location>
        <begin position="1"/>
        <end position="22"/>
    </location>
</feature>
<proteinExistence type="predicted"/>